<accession>A0ABS4J015</accession>
<reference evidence="8 9" key="1">
    <citation type="submission" date="2021-03" db="EMBL/GenBank/DDBJ databases">
        <title>Genomic Encyclopedia of Type Strains, Phase IV (KMG-IV): sequencing the most valuable type-strain genomes for metagenomic binning, comparative biology and taxonomic classification.</title>
        <authorList>
            <person name="Goeker M."/>
        </authorList>
    </citation>
    <scope>NUCLEOTIDE SEQUENCE [LARGE SCALE GENOMIC DNA]</scope>
    <source>
        <strain evidence="8 9">DSM 26048</strain>
    </source>
</reference>
<feature type="signal peptide" evidence="7">
    <location>
        <begin position="1"/>
        <end position="21"/>
    </location>
</feature>
<feature type="chain" id="PRO_5045919858" evidence="7">
    <location>
        <begin position="22"/>
        <end position="556"/>
    </location>
</feature>
<dbReference type="Proteomes" id="UP001519287">
    <property type="component" value="Unassembled WGS sequence"/>
</dbReference>
<organism evidence="8 9">
    <name type="scientific">Paenibacillus eucommiae</name>
    <dbReference type="NCBI Taxonomy" id="1355755"/>
    <lineage>
        <taxon>Bacteria</taxon>
        <taxon>Bacillati</taxon>
        <taxon>Bacillota</taxon>
        <taxon>Bacilli</taxon>
        <taxon>Bacillales</taxon>
        <taxon>Paenibacillaceae</taxon>
        <taxon>Paenibacillus</taxon>
    </lineage>
</organism>
<evidence type="ECO:0000313" key="8">
    <source>
        <dbReference type="EMBL" id="MBP1993185.1"/>
    </source>
</evidence>
<evidence type="ECO:0000313" key="9">
    <source>
        <dbReference type="Proteomes" id="UP001519287"/>
    </source>
</evidence>
<evidence type="ECO:0000256" key="2">
    <source>
        <dbReference type="ARBA" id="ARBA00022729"/>
    </source>
</evidence>
<dbReference type="EMBL" id="JAGGLB010000017">
    <property type="protein sequence ID" value="MBP1993185.1"/>
    <property type="molecule type" value="Genomic_DNA"/>
</dbReference>
<dbReference type="SUPFAM" id="SSF53850">
    <property type="entry name" value="Periplasmic binding protein-like II"/>
    <property type="match status" value="1"/>
</dbReference>
<gene>
    <name evidence="8" type="ORF">J2Z66_004802</name>
</gene>
<name>A0ABS4J015_9BACL</name>
<dbReference type="RefSeq" id="WP_209974809.1">
    <property type="nucleotide sequence ID" value="NZ_JAGGLB010000017.1"/>
</dbReference>
<dbReference type="InterPro" id="IPR006059">
    <property type="entry name" value="SBP"/>
</dbReference>
<sequence length="556" mass="63061">MKNRVMPIVLSLIMVLTILLAACSSKTADPTTNPTTDLNTVPSTSTNSPGGVKGKYDPPIELTTVMYNFNYPKFGEGDSLNNNPWTRYLLEQDGIKVNHLWDVASAQYEQKVNLMIASGNIPDFFAVSPLQFKQLHNAGLIEDLTHSYEQYATEETKQVIQDAGPEVIQSAIIDGKLMAIPWSGENLVYSPSVLWVRSDWMEQLKLSPPQSMNDVLHIAEAFTKQDPDGNKQDDTFGLAMDKNFDMMTGFLNAYHAYKGIWMEDGAGRLAYSSIQPEMKTALAKLQEMYAARQLDPEFGIKDYAKVEESIGSGKIGLIFGNIGTSELTQRLTPAIDWIPYPVPSIDDKPALMQHPLNIAGYYWVVKKGTKNVEAIYQMIQVWLDLFYNNTSDEMYAQYNATSDTGYWMNAPIRIYKTFKDVDIYRHLKPLLESSDKEHADVSELTPEERDFYARILDFEKGNSDNRWVYWKEGLNSSAKVIDGYITNKQYQPDKFIITPTPAMIQKKPNLDKMENQMISKIILGGSLDEFDKFVSEWKKLGGDDITKEVNDWYANK</sequence>
<evidence type="ECO:0000256" key="4">
    <source>
        <dbReference type="ARBA" id="ARBA00023139"/>
    </source>
</evidence>
<dbReference type="PANTHER" id="PTHR43649">
    <property type="entry name" value="ARABINOSE-BINDING PROTEIN-RELATED"/>
    <property type="match status" value="1"/>
</dbReference>
<evidence type="ECO:0000256" key="7">
    <source>
        <dbReference type="SAM" id="SignalP"/>
    </source>
</evidence>
<keyword evidence="9" id="KW-1185">Reference proteome</keyword>
<evidence type="ECO:0000256" key="6">
    <source>
        <dbReference type="SAM" id="MobiDB-lite"/>
    </source>
</evidence>
<dbReference type="Pfam" id="PF13416">
    <property type="entry name" value="SBP_bac_8"/>
    <property type="match status" value="1"/>
</dbReference>
<protein>
    <submittedName>
        <fullName evidence="8">Aldouronate transport system substrate-binding protein</fullName>
    </submittedName>
</protein>
<keyword evidence="1" id="KW-1003">Cell membrane</keyword>
<keyword evidence="2 7" id="KW-0732">Signal</keyword>
<dbReference type="PROSITE" id="PS51257">
    <property type="entry name" value="PROKAR_LIPOPROTEIN"/>
    <property type="match status" value="1"/>
</dbReference>
<keyword evidence="4" id="KW-0564">Palmitate</keyword>
<proteinExistence type="predicted"/>
<dbReference type="PANTHER" id="PTHR43649:SF33">
    <property type="entry name" value="POLYGALACTURONAN_RHAMNOGALACTURONAN-BINDING PROTEIN YTCQ"/>
    <property type="match status" value="1"/>
</dbReference>
<feature type="compositionally biased region" description="Low complexity" evidence="6">
    <location>
        <begin position="27"/>
        <end position="40"/>
    </location>
</feature>
<evidence type="ECO:0000256" key="5">
    <source>
        <dbReference type="ARBA" id="ARBA00023288"/>
    </source>
</evidence>
<keyword evidence="3" id="KW-0472">Membrane</keyword>
<dbReference type="InterPro" id="IPR050490">
    <property type="entry name" value="Bact_solute-bd_prot1"/>
</dbReference>
<evidence type="ECO:0000256" key="1">
    <source>
        <dbReference type="ARBA" id="ARBA00022475"/>
    </source>
</evidence>
<evidence type="ECO:0000256" key="3">
    <source>
        <dbReference type="ARBA" id="ARBA00023136"/>
    </source>
</evidence>
<comment type="caution">
    <text evidence="8">The sequence shown here is derived from an EMBL/GenBank/DDBJ whole genome shotgun (WGS) entry which is preliminary data.</text>
</comment>
<feature type="region of interest" description="Disordered" evidence="6">
    <location>
        <begin position="26"/>
        <end position="54"/>
    </location>
</feature>
<keyword evidence="5" id="KW-0449">Lipoprotein</keyword>
<dbReference type="Gene3D" id="3.40.190.10">
    <property type="entry name" value="Periplasmic binding protein-like II"/>
    <property type="match status" value="3"/>
</dbReference>